<evidence type="ECO:0000256" key="7">
    <source>
        <dbReference type="ARBA" id="ARBA00023136"/>
    </source>
</evidence>
<evidence type="ECO:0000256" key="3">
    <source>
        <dbReference type="ARBA" id="ARBA00022475"/>
    </source>
</evidence>
<dbReference type="Pfam" id="PF04290">
    <property type="entry name" value="DctQ"/>
    <property type="match status" value="1"/>
</dbReference>
<organism evidence="11 12">
    <name type="scientific">Vreelandella janggokensis</name>
    <dbReference type="NCBI Taxonomy" id="370767"/>
    <lineage>
        <taxon>Bacteria</taxon>
        <taxon>Pseudomonadati</taxon>
        <taxon>Pseudomonadota</taxon>
        <taxon>Gammaproteobacteria</taxon>
        <taxon>Oceanospirillales</taxon>
        <taxon>Halomonadaceae</taxon>
        <taxon>Vreelandella</taxon>
    </lineage>
</organism>
<dbReference type="RefSeq" id="WP_268901637.1">
    <property type="nucleotide sequence ID" value="NZ_JAKNQT010000002.1"/>
</dbReference>
<feature type="transmembrane region" description="Helical" evidence="9">
    <location>
        <begin position="133"/>
        <end position="155"/>
    </location>
</feature>
<keyword evidence="12" id="KW-1185">Reference proteome</keyword>
<keyword evidence="3" id="KW-1003">Cell membrane</keyword>
<keyword evidence="5 9" id="KW-0812">Transmembrane</keyword>
<keyword evidence="2 9" id="KW-0813">Transport</keyword>
<feature type="transmembrane region" description="Helical" evidence="9">
    <location>
        <begin position="44"/>
        <end position="71"/>
    </location>
</feature>
<dbReference type="Proteomes" id="UP001321125">
    <property type="component" value="Unassembled WGS sequence"/>
</dbReference>
<evidence type="ECO:0000256" key="6">
    <source>
        <dbReference type="ARBA" id="ARBA00022989"/>
    </source>
</evidence>
<comment type="caution">
    <text evidence="11">The sequence shown here is derived from an EMBL/GenBank/DDBJ whole genome shotgun (WGS) entry which is preliminary data.</text>
</comment>
<comment type="similarity">
    <text evidence="8 9">Belongs to the TRAP transporter small permease family.</text>
</comment>
<comment type="function">
    <text evidence="9">Part of the tripartite ATP-independent periplasmic (TRAP) transport system.</text>
</comment>
<evidence type="ECO:0000259" key="10">
    <source>
        <dbReference type="Pfam" id="PF04290"/>
    </source>
</evidence>
<sequence>MAPIVQVAERLLQGIRFLIAVFVVVLFSYMVVAILTLVAGRYVFGFSVAGAAETATFAQIWVIFLAAGIAMREKLHIGVDILYEVLPDVLKRITALFILLLGSWFLWLAILGSQRLLQIGQMQTSSALGIPMWIPYLSLPVGLGYFFLEFSIAYLKKVFAKKVFAKECADNNNEETAL</sequence>
<reference evidence="11 12" key="1">
    <citation type="submission" date="2022-02" db="EMBL/GenBank/DDBJ databases">
        <title>Study of halophilic communities from a Mexican lake.</title>
        <authorList>
            <person name="Hernandez-Soto L.M."/>
            <person name="Martinez-Abarca F."/>
            <person name="Ramirez-Saad H.C."/>
            <person name="Aguirre-Garrido J.F."/>
        </authorList>
    </citation>
    <scope>NUCLEOTIDE SEQUENCE [LARGE SCALE GENOMIC DNA]</scope>
    <source>
        <strain evidence="11 12">Hjan13</strain>
    </source>
</reference>
<name>A0ABT4IVI4_9GAMM</name>
<evidence type="ECO:0000256" key="8">
    <source>
        <dbReference type="ARBA" id="ARBA00038436"/>
    </source>
</evidence>
<comment type="subunit">
    <text evidence="9">The complex comprises the extracytoplasmic solute receptor protein and the two transmembrane proteins.</text>
</comment>
<accession>A0ABT4IVI4</accession>
<dbReference type="PANTHER" id="PTHR35011:SF2">
    <property type="entry name" value="2,3-DIKETO-L-GULONATE TRAP TRANSPORTER SMALL PERMEASE PROTEIN YIAM"/>
    <property type="match status" value="1"/>
</dbReference>
<dbReference type="InterPro" id="IPR055348">
    <property type="entry name" value="DctQ"/>
</dbReference>
<protein>
    <recommendedName>
        <fullName evidence="9">TRAP transporter small permease protein</fullName>
    </recommendedName>
</protein>
<evidence type="ECO:0000256" key="4">
    <source>
        <dbReference type="ARBA" id="ARBA00022519"/>
    </source>
</evidence>
<comment type="subcellular location">
    <subcellularLocation>
        <location evidence="1 9">Cell inner membrane</location>
        <topology evidence="1 9">Multi-pass membrane protein</topology>
    </subcellularLocation>
</comment>
<proteinExistence type="inferred from homology"/>
<evidence type="ECO:0000313" key="11">
    <source>
        <dbReference type="EMBL" id="MCZ0927188.1"/>
    </source>
</evidence>
<evidence type="ECO:0000313" key="12">
    <source>
        <dbReference type="Proteomes" id="UP001321125"/>
    </source>
</evidence>
<dbReference type="EMBL" id="JAKNQU010000003">
    <property type="protein sequence ID" value="MCZ0927188.1"/>
    <property type="molecule type" value="Genomic_DNA"/>
</dbReference>
<feature type="transmembrane region" description="Helical" evidence="9">
    <location>
        <begin position="17"/>
        <end position="38"/>
    </location>
</feature>
<dbReference type="PANTHER" id="PTHR35011">
    <property type="entry name" value="2,3-DIKETO-L-GULONATE TRAP TRANSPORTER SMALL PERMEASE PROTEIN YIAM"/>
    <property type="match status" value="1"/>
</dbReference>
<evidence type="ECO:0000256" key="2">
    <source>
        <dbReference type="ARBA" id="ARBA00022448"/>
    </source>
</evidence>
<evidence type="ECO:0000256" key="9">
    <source>
        <dbReference type="RuleBase" id="RU369079"/>
    </source>
</evidence>
<evidence type="ECO:0000256" key="1">
    <source>
        <dbReference type="ARBA" id="ARBA00004429"/>
    </source>
</evidence>
<gene>
    <name evidence="11" type="ORF">L0635_08860</name>
</gene>
<keyword evidence="4 9" id="KW-0997">Cell inner membrane</keyword>
<dbReference type="InterPro" id="IPR007387">
    <property type="entry name" value="TRAP_DctQ"/>
</dbReference>
<evidence type="ECO:0000256" key="5">
    <source>
        <dbReference type="ARBA" id="ARBA00022692"/>
    </source>
</evidence>
<feature type="domain" description="Tripartite ATP-independent periplasmic transporters DctQ component" evidence="10">
    <location>
        <begin position="30"/>
        <end position="148"/>
    </location>
</feature>
<feature type="transmembrane region" description="Helical" evidence="9">
    <location>
        <begin position="92"/>
        <end position="113"/>
    </location>
</feature>
<keyword evidence="7 9" id="KW-0472">Membrane</keyword>
<keyword evidence="6 9" id="KW-1133">Transmembrane helix</keyword>